<dbReference type="InterPro" id="IPR005750">
    <property type="entry name" value="UDP_GlcNAc_COvinyl_MurA"/>
</dbReference>
<keyword evidence="3 12" id="KW-0963">Cytoplasm</keyword>
<dbReference type="GO" id="GO:0008360">
    <property type="term" value="P:regulation of cell shape"/>
    <property type="evidence" value="ECO:0007669"/>
    <property type="project" value="UniProtKB-KW"/>
</dbReference>
<reference evidence="14" key="1">
    <citation type="journal article" date="2021" name="PeerJ">
        <title>Extensive microbial diversity within the chicken gut microbiome revealed by metagenomics and culture.</title>
        <authorList>
            <person name="Gilroy R."/>
            <person name="Ravi A."/>
            <person name="Getino M."/>
            <person name="Pursley I."/>
            <person name="Horton D.L."/>
            <person name="Alikhan N.F."/>
            <person name="Baker D."/>
            <person name="Gharbi K."/>
            <person name="Hall N."/>
            <person name="Watson M."/>
            <person name="Adriaenssens E.M."/>
            <person name="Foster-Nyarko E."/>
            <person name="Jarju S."/>
            <person name="Secka A."/>
            <person name="Antonio M."/>
            <person name="Oren A."/>
            <person name="Chaudhuri R.R."/>
            <person name="La Ragione R."/>
            <person name="Hildebrand F."/>
            <person name="Pallen M.J."/>
        </authorList>
    </citation>
    <scope>NUCLEOTIDE SEQUENCE</scope>
    <source>
        <strain evidence="14">Gambia15-2214</strain>
    </source>
</reference>
<dbReference type="GO" id="GO:0051301">
    <property type="term" value="P:cell division"/>
    <property type="evidence" value="ECO:0007669"/>
    <property type="project" value="UniProtKB-KW"/>
</dbReference>
<dbReference type="PANTHER" id="PTHR43783">
    <property type="entry name" value="UDP-N-ACETYLGLUCOSAMINE 1-CARBOXYVINYLTRANSFERASE"/>
    <property type="match status" value="1"/>
</dbReference>
<dbReference type="HAMAP" id="MF_00111">
    <property type="entry name" value="MurA"/>
    <property type="match status" value="1"/>
</dbReference>
<keyword evidence="6 12" id="KW-0133">Cell shape</keyword>
<keyword evidence="8 12" id="KW-0131">Cell cycle</keyword>
<gene>
    <name evidence="12 14" type="primary">murA</name>
    <name evidence="14" type="ORF">IAA16_10345</name>
</gene>
<feature type="active site" description="Proton donor" evidence="12">
    <location>
        <position position="120"/>
    </location>
</feature>
<name>A0A9E2P048_9SPIR</name>
<dbReference type="InterPro" id="IPR050068">
    <property type="entry name" value="MurA_subfamily"/>
</dbReference>
<dbReference type="GO" id="GO:0008760">
    <property type="term" value="F:UDP-N-acetylglucosamine 1-carboxyvinyltransferase activity"/>
    <property type="evidence" value="ECO:0007669"/>
    <property type="project" value="UniProtKB-UniRule"/>
</dbReference>
<evidence type="ECO:0000256" key="2">
    <source>
        <dbReference type="ARBA" id="ARBA00004752"/>
    </source>
</evidence>
<comment type="function">
    <text evidence="12">Cell wall formation. Adds enolpyruvyl to UDP-N-acetylglucosamine.</text>
</comment>
<dbReference type="GO" id="GO:0071555">
    <property type="term" value="P:cell wall organization"/>
    <property type="evidence" value="ECO:0007669"/>
    <property type="project" value="UniProtKB-KW"/>
</dbReference>
<dbReference type="SUPFAM" id="SSF55205">
    <property type="entry name" value="EPT/RTPC-like"/>
    <property type="match status" value="1"/>
</dbReference>
<dbReference type="GO" id="GO:0005737">
    <property type="term" value="C:cytoplasm"/>
    <property type="evidence" value="ECO:0007669"/>
    <property type="project" value="UniProtKB-SubCell"/>
</dbReference>
<dbReference type="GO" id="GO:0009252">
    <property type="term" value="P:peptidoglycan biosynthetic process"/>
    <property type="evidence" value="ECO:0007669"/>
    <property type="project" value="UniProtKB-UniRule"/>
</dbReference>
<evidence type="ECO:0000256" key="11">
    <source>
        <dbReference type="ARBA" id="ARBA00047527"/>
    </source>
</evidence>
<feature type="binding site" evidence="12">
    <location>
        <position position="96"/>
    </location>
    <ligand>
        <name>UDP-N-acetyl-alpha-D-glucosamine</name>
        <dbReference type="ChEBI" id="CHEBI:57705"/>
    </ligand>
</feature>
<dbReference type="GO" id="GO:0019277">
    <property type="term" value="P:UDP-N-acetylgalactosamine biosynthetic process"/>
    <property type="evidence" value="ECO:0007669"/>
    <property type="project" value="InterPro"/>
</dbReference>
<keyword evidence="7 12" id="KW-0573">Peptidoglycan synthesis</keyword>
<evidence type="ECO:0000313" key="15">
    <source>
        <dbReference type="Proteomes" id="UP000823914"/>
    </source>
</evidence>
<evidence type="ECO:0000256" key="7">
    <source>
        <dbReference type="ARBA" id="ARBA00022984"/>
    </source>
</evidence>
<feature type="binding site" evidence="12">
    <location>
        <position position="315"/>
    </location>
    <ligand>
        <name>UDP-N-acetyl-alpha-D-glucosamine</name>
        <dbReference type="ChEBI" id="CHEBI:57705"/>
    </ligand>
</feature>
<comment type="caution">
    <text evidence="12">Lacks conserved residue(s) required for the propagation of feature annotation.</text>
</comment>
<sequence>MNKLYSYRIEGGFPIKGTITASGNKNAALPCIAATLLTSEPVVLENIPDIKDTGVMLEILQNLGVSVEKTGESTWKICASGTIHTEIPVELSKKLRASILFAGPLVARTGKAKLPPPGGDVIGRRRLDTHFLALTELGARVAVNGQFTFSANKLAGADIFLDEASVTATENAVMAAVLAEGHTTVTNAASEPHVQDLCKMLNAMGAKISGIGSNILEIDGVEELHGCTYRIGSDYMEIGSFIGLAAATRGNITIKGVNPKDMRPIKLAFGKLGITWHIEGDELTVPDTQSMQVNTDLGGMIPKIDDSPWPGFPPDLTSIMTVVATQVDGTVLIHEKMFESRMFFVDKLINMGARITLCDPHRAVVTGACTLHGDKLVSPDVRAGMAMIIAAMAARGESTISNVYQVERGYEHLTERLTGLGAHIEKIYPKED</sequence>
<evidence type="ECO:0000256" key="10">
    <source>
        <dbReference type="ARBA" id="ARBA00038367"/>
    </source>
</evidence>
<dbReference type="Proteomes" id="UP000823914">
    <property type="component" value="Unassembled WGS sequence"/>
</dbReference>
<evidence type="ECO:0000256" key="3">
    <source>
        <dbReference type="ARBA" id="ARBA00022490"/>
    </source>
</evidence>
<accession>A0A9E2P048</accession>
<protein>
    <recommendedName>
        <fullName evidence="12">UDP-N-acetylglucosamine 1-carboxyvinyltransferase</fullName>
        <ecNumber evidence="12">2.5.1.7</ecNumber>
    </recommendedName>
    <alternativeName>
        <fullName evidence="12">Enoylpyruvate transferase</fullName>
    </alternativeName>
    <alternativeName>
        <fullName evidence="12">UDP-N-acetylglucosamine enolpyruvyl transferase</fullName>
        <shortName evidence="12">EPT</shortName>
    </alternativeName>
</protein>
<keyword evidence="5 12" id="KW-0808">Transferase</keyword>
<dbReference type="CDD" id="cd01555">
    <property type="entry name" value="UdpNAET"/>
    <property type="match status" value="1"/>
</dbReference>
<comment type="catalytic activity">
    <reaction evidence="11 12">
        <text>phosphoenolpyruvate + UDP-N-acetyl-alpha-D-glucosamine = UDP-N-acetyl-3-O-(1-carboxyvinyl)-alpha-D-glucosamine + phosphate</text>
        <dbReference type="Rhea" id="RHEA:18681"/>
        <dbReference type="ChEBI" id="CHEBI:43474"/>
        <dbReference type="ChEBI" id="CHEBI:57705"/>
        <dbReference type="ChEBI" id="CHEBI:58702"/>
        <dbReference type="ChEBI" id="CHEBI:68483"/>
        <dbReference type="EC" id="2.5.1.7"/>
    </reaction>
</comment>
<evidence type="ECO:0000256" key="9">
    <source>
        <dbReference type="ARBA" id="ARBA00023316"/>
    </source>
</evidence>
<proteinExistence type="inferred from homology"/>
<dbReference type="PANTHER" id="PTHR43783:SF1">
    <property type="entry name" value="UDP-N-ACETYLGLUCOSAMINE 1-CARBOXYVINYLTRANSFERASE"/>
    <property type="match status" value="1"/>
</dbReference>
<keyword evidence="4 12" id="KW-0132">Cell division</keyword>
<dbReference type="Gene3D" id="3.65.10.10">
    <property type="entry name" value="Enolpyruvate transferase domain"/>
    <property type="match status" value="2"/>
</dbReference>
<dbReference type="InterPro" id="IPR001986">
    <property type="entry name" value="Enolpyruvate_Tfrase_dom"/>
</dbReference>
<comment type="similarity">
    <text evidence="10 12">Belongs to the EPSP synthase family. MurA subfamily.</text>
</comment>
<keyword evidence="9 12" id="KW-0961">Cell wall biogenesis/degradation</keyword>
<reference evidence="14" key="2">
    <citation type="submission" date="2021-04" db="EMBL/GenBank/DDBJ databases">
        <authorList>
            <person name="Gilroy R."/>
        </authorList>
    </citation>
    <scope>NUCLEOTIDE SEQUENCE</scope>
    <source>
        <strain evidence="14">Gambia15-2214</strain>
    </source>
</reference>
<dbReference type="AlphaFoldDB" id="A0A9E2P048"/>
<evidence type="ECO:0000259" key="13">
    <source>
        <dbReference type="Pfam" id="PF00275"/>
    </source>
</evidence>
<feature type="domain" description="Enolpyruvate transferase" evidence="13">
    <location>
        <begin position="10"/>
        <end position="417"/>
    </location>
</feature>
<dbReference type="EMBL" id="JAHLFV010000237">
    <property type="protein sequence ID" value="MBU3850955.1"/>
    <property type="molecule type" value="Genomic_DNA"/>
</dbReference>
<feature type="binding site" evidence="12">
    <location>
        <begin position="25"/>
        <end position="26"/>
    </location>
    <ligand>
        <name>phosphoenolpyruvate</name>
        <dbReference type="ChEBI" id="CHEBI:58702"/>
    </ligand>
</feature>
<dbReference type="NCBIfam" id="NF006873">
    <property type="entry name" value="PRK09369.1"/>
    <property type="match status" value="1"/>
</dbReference>
<evidence type="ECO:0000256" key="6">
    <source>
        <dbReference type="ARBA" id="ARBA00022960"/>
    </source>
</evidence>
<evidence type="ECO:0000256" key="12">
    <source>
        <dbReference type="HAMAP-Rule" id="MF_00111"/>
    </source>
</evidence>
<comment type="subcellular location">
    <subcellularLocation>
        <location evidence="1 12">Cytoplasm</location>
    </subcellularLocation>
</comment>
<evidence type="ECO:0000313" key="14">
    <source>
        <dbReference type="EMBL" id="MBU3850955.1"/>
    </source>
</evidence>
<dbReference type="Pfam" id="PF00275">
    <property type="entry name" value="EPSP_synthase"/>
    <property type="match status" value="1"/>
</dbReference>
<comment type="caution">
    <text evidence="14">The sequence shown here is derived from an EMBL/GenBank/DDBJ whole genome shotgun (WGS) entry which is preliminary data.</text>
</comment>
<comment type="pathway">
    <text evidence="2 12">Cell wall biogenesis; peptidoglycan biosynthesis.</text>
</comment>
<evidence type="ECO:0000256" key="4">
    <source>
        <dbReference type="ARBA" id="ARBA00022618"/>
    </source>
</evidence>
<feature type="binding site" evidence="12">
    <location>
        <position position="337"/>
    </location>
    <ligand>
        <name>UDP-N-acetyl-alpha-D-glucosamine</name>
        <dbReference type="ChEBI" id="CHEBI:57705"/>
    </ligand>
</feature>
<evidence type="ECO:0000256" key="5">
    <source>
        <dbReference type="ARBA" id="ARBA00022679"/>
    </source>
</evidence>
<dbReference type="NCBIfam" id="TIGR01072">
    <property type="entry name" value="murA"/>
    <property type="match status" value="1"/>
</dbReference>
<dbReference type="InterPro" id="IPR036968">
    <property type="entry name" value="Enolpyruvate_Tfrase_sf"/>
</dbReference>
<dbReference type="InterPro" id="IPR013792">
    <property type="entry name" value="RNA3'P_cycl/enolpyr_Trfase_a/b"/>
</dbReference>
<organism evidence="14 15">
    <name type="scientific">Candidatus Treponema excrementipullorum</name>
    <dbReference type="NCBI Taxonomy" id="2838768"/>
    <lineage>
        <taxon>Bacteria</taxon>
        <taxon>Pseudomonadati</taxon>
        <taxon>Spirochaetota</taxon>
        <taxon>Spirochaetia</taxon>
        <taxon>Spirochaetales</taxon>
        <taxon>Treponemataceae</taxon>
        <taxon>Treponema</taxon>
    </lineage>
</organism>
<evidence type="ECO:0000256" key="8">
    <source>
        <dbReference type="ARBA" id="ARBA00023306"/>
    </source>
</evidence>
<evidence type="ECO:0000256" key="1">
    <source>
        <dbReference type="ARBA" id="ARBA00004496"/>
    </source>
</evidence>
<dbReference type="EC" id="2.5.1.7" evidence="12"/>